<evidence type="ECO:0000256" key="1">
    <source>
        <dbReference type="ARBA" id="ARBA00023118"/>
    </source>
</evidence>
<name>A0A0M9DLM7_9BACI</name>
<reference evidence="3 4" key="1">
    <citation type="submission" date="2015-07" db="EMBL/GenBank/DDBJ databases">
        <title>Genome sequencing project for genomic taxonomy and phylogenomics of Bacillus-like bacteria.</title>
        <authorList>
            <person name="Liu B."/>
            <person name="Wang J."/>
            <person name="Zhu Y."/>
            <person name="Liu G."/>
            <person name="Chen Q."/>
            <person name="Chen Z."/>
            <person name="Che J."/>
            <person name="Ge C."/>
            <person name="Shi H."/>
            <person name="Pan Z."/>
            <person name="Liu X."/>
        </authorList>
    </citation>
    <scope>NUCLEOTIDE SEQUENCE [LARGE SCALE GENOMIC DNA]</scope>
    <source>
        <strain evidence="3 4">DSM 54</strain>
    </source>
</reference>
<dbReference type="PANTHER" id="PTHR36984:SF3">
    <property type="entry name" value="CRISPR-ASSOCIATED ENDORIBONUCLEASE CAS6"/>
    <property type="match status" value="1"/>
</dbReference>
<dbReference type="Gene3D" id="3.30.70.1890">
    <property type="match status" value="1"/>
</dbReference>
<comment type="caution">
    <text evidence="3">The sequence shown here is derived from an EMBL/GenBank/DDBJ whole genome shotgun (WGS) entry which is preliminary data.</text>
</comment>
<proteinExistence type="predicted"/>
<sequence length="245" mass="27948">MRIQIIAETKKIPRHYHFIGVSIVKAGLSLANPELMESMYNFEGNQANKMMRPFTGAIYLNGYTLEHEEFTIHQDIRITISSSDIAFMLTLYNGLLVQQHIQYKSYTLNIKDVKFLPEKLPTKSQALFRTNSTIVMKDKNNQYLNIDDPNYEKELNYAANECLKSIVGRALHQPLVFTPVAMQKKVVQLKHDKFINLNAKGILYLNGFEGSFVLGGHAEDLALLTQVGLGFRRSQMLGCIEMINE</sequence>
<dbReference type="InterPro" id="IPR010156">
    <property type="entry name" value="CRISPR-assoc_prot_Cas6"/>
</dbReference>
<feature type="domain" description="CRISPR associated protein Cas6 C-terminal" evidence="2">
    <location>
        <begin position="118"/>
        <end position="242"/>
    </location>
</feature>
<dbReference type="RefSeq" id="WP_053994652.1">
    <property type="nucleotide sequence ID" value="NZ_CP065643.1"/>
</dbReference>
<dbReference type="OrthoDB" id="45555at2"/>
<dbReference type="AlphaFoldDB" id="A0A0M9DLM7"/>
<dbReference type="STRING" id="33935.ADM90_09100"/>
<gene>
    <name evidence="3" type="ORF">ADM90_09100</name>
</gene>
<dbReference type="Gene3D" id="3.30.70.1900">
    <property type="match status" value="1"/>
</dbReference>
<dbReference type="Pfam" id="PF01881">
    <property type="entry name" value="Cas_Cas6_C"/>
    <property type="match status" value="1"/>
</dbReference>
<dbReference type="GO" id="GO:0016788">
    <property type="term" value="F:hydrolase activity, acting on ester bonds"/>
    <property type="evidence" value="ECO:0007669"/>
    <property type="project" value="InterPro"/>
</dbReference>
<keyword evidence="4" id="KW-1185">Reference proteome</keyword>
<protein>
    <submittedName>
        <fullName evidence="3">CRISPR-associated protein</fullName>
    </submittedName>
</protein>
<dbReference type="Proteomes" id="UP000037977">
    <property type="component" value="Unassembled WGS sequence"/>
</dbReference>
<accession>A0A0M9DLM7</accession>
<dbReference type="GO" id="GO:0051607">
    <property type="term" value="P:defense response to virus"/>
    <property type="evidence" value="ECO:0007669"/>
    <property type="project" value="UniProtKB-KW"/>
</dbReference>
<dbReference type="EMBL" id="LGCI01000005">
    <property type="protein sequence ID" value="KOY83409.1"/>
    <property type="molecule type" value="Genomic_DNA"/>
</dbReference>
<dbReference type="InterPro" id="IPR045747">
    <property type="entry name" value="CRISPR-assoc_prot_Cas6_N_sf"/>
</dbReference>
<dbReference type="PATRIC" id="fig|33935.3.peg.1306"/>
<evidence type="ECO:0000313" key="4">
    <source>
        <dbReference type="Proteomes" id="UP000037977"/>
    </source>
</evidence>
<dbReference type="CDD" id="cd21140">
    <property type="entry name" value="Cas6_I-like"/>
    <property type="match status" value="1"/>
</dbReference>
<evidence type="ECO:0000313" key="3">
    <source>
        <dbReference type="EMBL" id="KOY83409.1"/>
    </source>
</evidence>
<evidence type="ECO:0000259" key="2">
    <source>
        <dbReference type="Pfam" id="PF01881"/>
    </source>
</evidence>
<dbReference type="NCBIfam" id="TIGR01877">
    <property type="entry name" value="cas_cas6"/>
    <property type="match status" value="1"/>
</dbReference>
<organism evidence="3 4">
    <name type="scientific">Lysinibacillus macroides</name>
    <dbReference type="NCBI Taxonomy" id="33935"/>
    <lineage>
        <taxon>Bacteria</taxon>
        <taxon>Bacillati</taxon>
        <taxon>Bacillota</taxon>
        <taxon>Bacilli</taxon>
        <taxon>Bacillales</taxon>
        <taxon>Bacillaceae</taxon>
        <taxon>Lysinibacillus</taxon>
    </lineage>
</organism>
<dbReference type="PANTHER" id="PTHR36984">
    <property type="entry name" value="CRISPR-ASSOCIATED ENDORIBONUCLEASE CAS6 1"/>
    <property type="match status" value="1"/>
</dbReference>
<keyword evidence="1" id="KW-0051">Antiviral defense</keyword>
<dbReference type="InterPro" id="IPR049435">
    <property type="entry name" value="Cas_Cas6_C"/>
</dbReference>